<feature type="compositionally biased region" description="Gly residues" evidence="4">
    <location>
        <begin position="612"/>
        <end position="626"/>
    </location>
</feature>
<dbReference type="SUPFAM" id="SSF50978">
    <property type="entry name" value="WD40 repeat-like"/>
    <property type="match status" value="1"/>
</dbReference>
<evidence type="ECO:0000256" key="1">
    <source>
        <dbReference type="ARBA" id="ARBA00022574"/>
    </source>
</evidence>
<feature type="compositionally biased region" description="Low complexity" evidence="4">
    <location>
        <begin position="460"/>
        <end position="472"/>
    </location>
</feature>
<dbReference type="InterPro" id="IPR015943">
    <property type="entry name" value="WD40/YVTN_repeat-like_dom_sf"/>
</dbReference>
<evidence type="ECO:0000313" key="6">
    <source>
        <dbReference type="Proteomes" id="UP000051952"/>
    </source>
</evidence>
<proteinExistence type="predicted"/>
<feature type="compositionally biased region" description="Low complexity" evidence="4">
    <location>
        <begin position="353"/>
        <end position="368"/>
    </location>
</feature>
<dbReference type="InterPro" id="IPR036322">
    <property type="entry name" value="WD40_repeat_dom_sf"/>
</dbReference>
<dbReference type="GO" id="GO:0071013">
    <property type="term" value="C:catalytic step 2 spliceosome"/>
    <property type="evidence" value="ECO:0007669"/>
    <property type="project" value="TreeGrafter"/>
</dbReference>
<feature type="region of interest" description="Disordered" evidence="4">
    <location>
        <begin position="36"/>
        <end position="74"/>
    </location>
</feature>
<dbReference type="Gene3D" id="2.130.10.10">
    <property type="entry name" value="YVTN repeat-like/Quinoprotein amine dehydrogenase"/>
    <property type="match status" value="2"/>
</dbReference>
<evidence type="ECO:0000256" key="3">
    <source>
        <dbReference type="PROSITE-ProRule" id="PRU00221"/>
    </source>
</evidence>
<feature type="repeat" description="WD" evidence="3">
    <location>
        <begin position="905"/>
        <end position="937"/>
    </location>
</feature>
<feature type="region of interest" description="Disordered" evidence="4">
    <location>
        <begin position="596"/>
        <end position="635"/>
    </location>
</feature>
<feature type="compositionally biased region" description="Acidic residues" evidence="4">
    <location>
        <begin position="281"/>
        <end position="293"/>
    </location>
</feature>
<feature type="compositionally biased region" description="Low complexity" evidence="4">
    <location>
        <begin position="600"/>
        <end position="611"/>
    </location>
</feature>
<keyword evidence="1 3" id="KW-0853">WD repeat</keyword>
<evidence type="ECO:0000256" key="4">
    <source>
        <dbReference type="SAM" id="MobiDB-lite"/>
    </source>
</evidence>
<keyword evidence="2" id="KW-0677">Repeat</keyword>
<name>A0A0S4JBB7_BODSA</name>
<feature type="compositionally biased region" description="Polar residues" evidence="4">
    <location>
        <begin position="322"/>
        <end position="331"/>
    </location>
</feature>
<dbReference type="GO" id="GO:0003723">
    <property type="term" value="F:RNA binding"/>
    <property type="evidence" value="ECO:0007669"/>
    <property type="project" value="TreeGrafter"/>
</dbReference>
<accession>A0A0S4JBB7</accession>
<dbReference type="VEuPathDB" id="TriTrypDB:BSAL_10805"/>
<dbReference type="InterPro" id="IPR052234">
    <property type="entry name" value="U5_snRNP_Component"/>
</dbReference>
<feature type="region of interest" description="Disordered" evidence="4">
    <location>
        <begin position="528"/>
        <end position="583"/>
    </location>
</feature>
<keyword evidence="6" id="KW-1185">Reference proteome</keyword>
<gene>
    <name evidence="5" type="ORF">BSAL_10805</name>
</gene>
<feature type="region of interest" description="Disordered" evidence="4">
    <location>
        <begin position="1315"/>
        <end position="1337"/>
    </location>
</feature>
<dbReference type="SMART" id="SM00320">
    <property type="entry name" value="WD40"/>
    <property type="match status" value="5"/>
</dbReference>
<feature type="compositionally biased region" description="Basic and acidic residues" evidence="4">
    <location>
        <begin position="574"/>
        <end position="583"/>
    </location>
</feature>
<protein>
    <submittedName>
        <fullName evidence="5">WD40 repeat-containing protein, putative</fullName>
    </submittedName>
</protein>
<dbReference type="PANTHER" id="PTHR44006:SF1">
    <property type="entry name" value="U5 SMALL NUCLEAR RIBONUCLEOPROTEIN 40 KDA PROTEIN"/>
    <property type="match status" value="1"/>
</dbReference>
<dbReference type="PANTHER" id="PTHR44006">
    <property type="entry name" value="U5 SMALL NUCLEAR RIBONUCLEOPROTEIN 40 KDA PROTEIN"/>
    <property type="match status" value="1"/>
</dbReference>
<evidence type="ECO:0000313" key="5">
    <source>
        <dbReference type="EMBL" id="CUG87558.1"/>
    </source>
</evidence>
<feature type="compositionally biased region" description="Polar residues" evidence="4">
    <location>
        <begin position="222"/>
        <end position="246"/>
    </location>
</feature>
<reference evidence="6" key="1">
    <citation type="submission" date="2015-09" db="EMBL/GenBank/DDBJ databases">
        <authorList>
            <consortium name="Pathogen Informatics"/>
        </authorList>
    </citation>
    <scope>NUCLEOTIDE SEQUENCE [LARGE SCALE GENOMIC DNA]</scope>
    <source>
        <strain evidence="6">Lake Konstanz</strain>
    </source>
</reference>
<feature type="compositionally biased region" description="Basic and acidic residues" evidence="4">
    <location>
        <begin position="544"/>
        <end position="561"/>
    </location>
</feature>
<feature type="region of interest" description="Disordered" evidence="4">
    <location>
        <begin position="321"/>
        <end position="370"/>
    </location>
</feature>
<feature type="region of interest" description="Disordered" evidence="4">
    <location>
        <begin position="436"/>
        <end position="485"/>
    </location>
</feature>
<dbReference type="PROSITE" id="PS50082">
    <property type="entry name" value="WD_REPEATS_2"/>
    <property type="match status" value="1"/>
</dbReference>
<feature type="region of interest" description="Disordered" evidence="4">
    <location>
        <begin position="194"/>
        <end position="306"/>
    </location>
</feature>
<dbReference type="Pfam" id="PF00400">
    <property type="entry name" value="WD40"/>
    <property type="match status" value="1"/>
</dbReference>
<sequence>MSQQLAEFTAFEESLCGNTQPNMPRGLPMMVDIDDGGAQCERPPPFLRDPREDSAAAAESGGGAAMGGGMHSSASFRRQSSFSLSFKRKMSMMLPGSFQGNDFDNEDQLLEAPNHRGATSATGFLRFLTEEGMGKMRAAWGSRCVTAGQFVDLVEPILRESATDFFDELGGRKSDVWTAEGWISSVQRAALQLGHHNDSKSNNGRRKTSAAGSGGAALPRLATQTLSSSPPVSRQTNVNSAITPPSTVDLFSPVRNRKDIVDGRSGAAAEDNKPFAAIFGDSDDDDDNNEMDAFDGGGDNKRAPRLSRLASTQSIRAFLGNHNASPSSEVGPTTGDGYNGFSSSALPPPMSPLPNSNSNNNNRARSSPKSFIGIPHEQQQVVDRQQQVSSRGSLDANEDSVLVEEGLLNFLSSTGLAKPPPSLATASLQQFLSPSSTSTQPFVSAGRRATGTFSGGGPPGRRASGFFSPPAAAGGGGRRNSGGGESELRQYLRNLFAYIDHRRTHKMQWDVFSSFLVNGITVGSGGGGAFRSSANSGGEPPSTGKKDNRGSPETSPRRSDTADDDDEDDEDDDNHAADSEEEATKALYQYKVTTEVPLPTSGSSSSTSLATIGGGGVISDGEGTPGMSGNIGSSSTAAPACKRDWVLKMRYLEDIDKILVVMKYSITFMDPYTLPGGLGVVGSTSAGTGGDGGGRPLSSSMKLHNSANSTMGATMTASSSNSVIGTPSPSCLPMHIIPSSSRISTALFLPDPFWAMVVFDTDRGVSSVAVWQYQIAPARPPELSLKSKLFPTCSDSCMITCCLYTKPVTDAERLGLESAKTLLECVLLLGTRDGRVMSLTVVKNNTNASKPTYSHRPPVEISKHNDVVTTMLHLQHSGCICTASLDSTVRILERKKHEYKVRGTLRFHKLGVTSLAYARDSLTLFTSGHDGLVAAWSENQWSSPSYILRDHNHPPKGSIISIQCIPQTNVVAAFDSGGMLRFYDTRDRRVVFDLSIVDPQLIAAGIVKREDLRKDADEGSAHTTAVLGTSGTMNTRRTAGIGIFSSMCFTGALHRQFLFAGSHMYIAIASEELKRNPLCTYDHHRSIVHASLSSVFGLVTTSNAEITLWSLKNGMPDTRHRNVTASAITAVTCRPTTDIILLGLASGDITAVQTSTGTILQQYKCHDQTIAGLSLHPTKPILISACRGVEGLLCLWHDDRLLSMRSAPNVQNSLTESVHPQQVIPLTAVHPAIFLSFDPSGSVIAAASPQRIVFYAQHPKFHRWVDVRSIHHGNLTEMNAFAWLDTRPRDVVSTPPAAGGGGVGGAELLMETSTLRPPPRSALCSTRSTQSSIDGWT</sequence>
<feature type="compositionally biased region" description="Polar residues" evidence="4">
    <location>
        <begin position="1323"/>
        <end position="1337"/>
    </location>
</feature>
<feature type="compositionally biased region" description="Acidic residues" evidence="4">
    <location>
        <begin position="562"/>
        <end position="573"/>
    </location>
</feature>
<organism evidence="5 6">
    <name type="scientific">Bodo saltans</name>
    <name type="common">Flagellated protozoan</name>
    <dbReference type="NCBI Taxonomy" id="75058"/>
    <lineage>
        <taxon>Eukaryota</taxon>
        <taxon>Discoba</taxon>
        <taxon>Euglenozoa</taxon>
        <taxon>Kinetoplastea</taxon>
        <taxon>Metakinetoplastina</taxon>
        <taxon>Eubodonida</taxon>
        <taxon>Bodonidae</taxon>
        <taxon>Bodo</taxon>
    </lineage>
</organism>
<dbReference type="Proteomes" id="UP000051952">
    <property type="component" value="Unassembled WGS sequence"/>
</dbReference>
<dbReference type="InterPro" id="IPR001680">
    <property type="entry name" value="WD40_rpt"/>
</dbReference>
<evidence type="ECO:0000256" key="2">
    <source>
        <dbReference type="ARBA" id="ARBA00022737"/>
    </source>
</evidence>
<dbReference type="EMBL" id="CYKH01001543">
    <property type="protein sequence ID" value="CUG87558.1"/>
    <property type="molecule type" value="Genomic_DNA"/>
</dbReference>
<feature type="compositionally biased region" description="Gly residues" evidence="4">
    <location>
        <begin position="60"/>
        <end position="70"/>
    </location>
</feature>
<feature type="compositionally biased region" description="Gly residues" evidence="4">
    <location>
        <begin position="473"/>
        <end position="485"/>
    </location>
</feature>